<evidence type="ECO:0000259" key="8">
    <source>
        <dbReference type="Pfam" id="PF00266"/>
    </source>
</evidence>
<dbReference type="SUPFAM" id="SSF82649">
    <property type="entry name" value="SufE/NifU"/>
    <property type="match status" value="1"/>
</dbReference>
<keyword evidence="5" id="KW-0663">Pyridoxal phosphate</keyword>
<protein>
    <recommendedName>
        <fullName evidence="3">cysteine desulfurase</fullName>
        <ecNumber evidence="3">2.8.1.7</ecNumber>
    </recommendedName>
</protein>
<keyword evidence="11" id="KW-1185">Reference proteome</keyword>
<evidence type="ECO:0000256" key="1">
    <source>
        <dbReference type="ARBA" id="ARBA00001933"/>
    </source>
</evidence>
<dbReference type="InterPro" id="IPR003808">
    <property type="entry name" value="Fe-S_metab-assoc_dom"/>
</dbReference>
<dbReference type="CDD" id="cd06453">
    <property type="entry name" value="SufS_like"/>
    <property type="match status" value="1"/>
</dbReference>
<dbReference type="EC" id="2.8.1.7" evidence="3"/>
<comment type="cofactor">
    <cofactor evidence="1">
        <name>pyridoxal 5'-phosphate</name>
        <dbReference type="ChEBI" id="CHEBI:597326"/>
    </cofactor>
</comment>
<dbReference type="InterPro" id="IPR015421">
    <property type="entry name" value="PyrdxlP-dep_Trfase_major"/>
</dbReference>
<evidence type="ECO:0000256" key="2">
    <source>
        <dbReference type="ARBA" id="ARBA00010447"/>
    </source>
</evidence>
<evidence type="ECO:0000256" key="7">
    <source>
        <dbReference type="SAM" id="MobiDB-lite"/>
    </source>
</evidence>
<dbReference type="Gene3D" id="3.90.1010.10">
    <property type="match status" value="1"/>
</dbReference>
<dbReference type="InterPro" id="IPR015422">
    <property type="entry name" value="PyrdxlP-dep_Trfase_small"/>
</dbReference>
<feature type="domain" description="Aminotransferase class V" evidence="8">
    <location>
        <begin position="41"/>
        <end position="410"/>
    </location>
</feature>
<dbReference type="Proteomes" id="UP000593765">
    <property type="component" value="Chromosome"/>
</dbReference>
<organism evidence="10 11">
    <name type="scientific">Humisphaera borealis</name>
    <dbReference type="NCBI Taxonomy" id="2807512"/>
    <lineage>
        <taxon>Bacteria</taxon>
        <taxon>Pseudomonadati</taxon>
        <taxon>Planctomycetota</taxon>
        <taxon>Phycisphaerae</taxon>
        <taxon>Tepidisphaerales</taxon>
        <taxon>Tepidisphaeraceae</taxon>
        <taxon>Humisphaera</taxon>
    </lineage>
</organism>
<dbReference type="PANTHER" id="PTHR43586:SF8">
    <property type="entry name" value="CYSTEINE DESULFURASE 1, CHLOROPLASTIC"/>
    <property type="match status" value="1"/>
</dbReference>
<evidence type="ECO:0000256" key="3">
    <source>
        <dbReference type="ARBA" id="ARBA00012239"/>
    </source>
</evidence>
<accession>A0A7M2WRL6</accession>
<evidence type="ECO:0000313" key="10">
    <source>
        <dbReference type="EMBL" id="QOV87451.1"/>
    </source>
</evidence>
<dbReference type="SUPFAM" id="SSF53383">
    <property type="entry name" value="PLP-dependent transferases"/>
    <property type="match status" value="1"/>
</dbReference>
<dbReference type="Pfam" id="PF02657">
    <property type="entry name" value="SufE"/>
    <property type="match status" value="1"/>
</dbReference>
<dbReference type="GO" id="GO:0006534">
    <property type="term" value="P:cysteine metabolic process"/>
    <property type="evidence" value="ECO:0007669"/>
    <property type="project" value="InterPro"/>
</dbReference>
<gene>
    <name evidence="10" type="primary">sufS</name>
    <name evidence="10" type="ORF">IPV69_14250</name>
</gene>
<evidence type="ECO:0000259" key="9">
    <source>
        <dbReference type="Pfam" id="PF02657"/>
    </source>
</evidence>
<feature type="domain" description="Fe-S metabolism associated" evidence="9">
    <location>
        <begin position="467"/>
        <end position="589"/>
    </location>
</feature>
<evidence type="ECO:0000256" key="4">
    <source>
        <dbReference type="ARBA" id="ARBA00022679"/>
    </source>
</evidence>
<dbReference type="InterPro" id="IPR015424">
    <property type="entry name" value="PyrdxlP-dep_Trfase"/>
</dbReference>
<dbReference type="RefSeq" id="WP_206290353.1">
    <property type="nucleotide sequence ID" value="NZ_CP063458.1"/>
</dbReference>
<evidence type="ECO:0000313" key="11">
    <source>
        <dbReference type="Proteomes" id="UP000593765"/>
    </source>
</evidence>
<reference evidence="10 11" key="1">
    <citation type="submission" date="2020-10" db="EMBL/GenBank/DDBJ databases">
        <title>Wide distribution of Phycisphaera-like planctomycetes from WD2101 soil group in peatlands and genome analysis of the first cultivated representative.</title>
        <authorList>
            <person name="Dedysh S.N."/>
            <person name="Beletsky A.V."/>
            <person name="Ivanova A."/>
            <person name="Kulichevskaya I.S."/>
            <person name="Suzina N.E."/>
            <person name="Philippov D.A."/>
            <person name="Rakitin A.L."/>
            <person name="Mardanov A.V."/>
            <person name="Ravin N.V."/>
        </authorList>
    </citation>
    <scope>NUCLEOTIDE SEQUENCE [LARGE SCALE GENOMIC DNA]</scope>
    <source>
        <strain evidence="10 11">M1803</strain>
    </source>
</reference>
<dbReference type="EMBL" id="CP063458">
    <property type="protein sequence ID" value="QOV87451.1"/>
    <property type="molecule type" value="Genomic_DNA"/>
</dbReference>
<dbReference type="PANTHER" id="PTHR43586">
    <property type="entry name" value="CYSTEINE DESULFURASE"/>
    <property type="match status" value="1"/>
</dbReference>
<comment type="catalytic activity">
    <reaction evidence="6">
        <text>(sulfur carrier)-H + L-cysteine = (sulfur carrier)-SH + L-alanine</text>
        <dbReference type="Rhea" id="RHEA:43892"/>
        <dbReference type="Rhea" id="RHEA-COMP:14737"/>
        <dbReference type="Rhea" id="RHEA-COMP:14739"/>
        <dbReference type="ChEBI" id="CHEBI:29917"/>
        <dbReference type="ChEBI" id="CHEBI:35235"/>
        <dbReference type="ChEBI" id="CHEBI:57972"/>
        <dbReference type="ChEBI" id="CHEBI:64428"/>
        <dbReference type="EC" id="2.8.1.7"/>
    </reaction>
</comment>
<keyword evidence="4" id="KW-0808">Transferase</keyword>
<evidence type="ECO:0000256" key="6">
    <source>
        <dbReference type="ARBA" id="ARBA00050776"/>
    </source>
</evidence>
<dbReference type="GO" id="GO:0030170">
    <property type="term" value="F:pyridoxal phosphate binding"/>
    <property type="evidence" value="ECO:0007669"/>
    <property type="project" value="InterPro"/>
</dbReference>
<dbReference type="Pfam" id="PF00266">
    <property type="entry name" value="Aminotran_5"/>
    <property type="match status" value="1"/>
</dbReference>
<dbReference type="GO" id="GO:0031071">
    <property type="term" value="F:cysteine desulfurase activity"/>
    <property type="evidence" value="ECO:0007669"/>
    <property type="project" value="UniProtKB-EC"/>
</dbReference>
<proteinExistence type="inferred from homology"/>
<feature type="compositionally biased region" description="Low complexity" evidence="7">
    <location>
        <begin position="425"/>
        <end position="438"/>
    </location>
</feature>
<dbReference type="Gene3D" id="3.90.1150.10">
    <property type="entry name" value="Aspartate Aminotransferase, domain 1"/>
    <property type="match status" value="1"/>
</dbReference>
<comment type="similarity">
    <text evidence="2">Belongs to the class-V pyridoxal-phosphate-dependent aminotransferase family. Csd subfamily.</text>
</comment>
<dbReference type="AlphaFoldDB" id="A0A7M2WRL6"/>
<dbReference type="NCBIfam" id="TIGR01979">
    <property type="entry name" value="sufS"/>
    <property type="match status" value="1"/>
</dbReference>
<dbReference type="Gene3D" id="3.40.640.10">
    <property type="entry name" value="Type I PLP-dependent aspartate aminotransferase-like (Major domain)"/>
    <property type="match status" value="1"/>
</dbReference>
<evidence type="ECO:0000256" key="5">
    <source>
        <dbReference type="ARBA" id="ARBA00022898"/>
    </source>
</evidence>
<name>A0A7M2WRL6_9BACT</name>
<feature type="region of interest" description="Disordered" evidence="7">
    <location>
        <begin position="425"/>
        <end position="459"/>
    </location>
</feature>
<dbReference type="InterPro" id="IPR000192">
    <property type="entry name" value="Aminotrans_V_dom"/>
</dbReference>
<sequence length="595" mass="64396">MTVTSQKLTDSTAAASFDPYKVRADFPILQTTVSPGGPKLIYLDNGATTQKPRQVIDAISRYYESQNANIHRGVYRLSQVATDLYESARRKVQAFINAADEKECLFVRGTTEGVNLVAGCWGRTKLKAGDEVLVSTMEHHSNIVPWQIACEMTGATLRVIPMNDAGELAMDDYAKMLSERTKFVAVTHLSNAMGTVNDVKTIARLAHKVGAKVLVDGAQWVAHAPTDVRDIDADFYVFSGHKLFGPTGIGVLYGKRELLEAMPPYMGGGDMIESVTFEKSTYAQLPNKFEAGTPDIAGAVGLGAAIDYVTSIGVANYVQHEQDLLHYATEQLSAIPGLRIIGTAKNKGSVVSFVMDGIASLDIGTRLDGEGVAVRTGHHCCMPLMNRLGIPSTTRASFAMYNTREDVDALVAAVQKVRQESNAKVSRAAAANESASGNGHSPAALADAKYPDPAAGSPTEAADELAETFDFLGDWTERYHFVIEMGAKLLPMPAVMKTEATRVHGCQSTVHLFARAHPKSPDRLDFLADSDADIVRGLIAILQKVFAGQRAKDVLAFDVESFFRRLGLDQHLTTGRRNGLAGMVERIRQFAARLA</sequence>
<dbReference type="KEGG" id="hbs:IPV69_14250"/>
<dbReference type="InterPro" id="IPR010970">
    <property type="entry name" value="Cys_dSase_SufS"/>
</dbReference>